<dbReference type="InterPro" id="IPR011042">
    <property type="entry name" value="6-blade_b-propeller_TolB-like"/>
</dbReference>
<dbReference type="Gene3D" id="2.120.10.30">
    <property type="entry name" value="TolB, C-terminal domain"/>
    <property type="match status" value="1"/>
</dbReference>
<organism evidence="2 3">
    <name type="scientific">Elysia marginata</name>
    <dbReference type="NCBI Taxonomy" id="1093978"/>
    <lineage>
        <taxon>Eukaryota</taxon>
        <taxon>Metazoa</taxon>
        <taxon>Spiralia</taxon>
        <taxon>Lophotrochozoa</taxon>
        <taxon>Mollusca</taxon>
        <taxon>Gastropoda</taxon>
        <taxon>Heterobranchia</taxon>
        <taxon>Euthyneura</taxon>
        <taxon>Panpulmonata</taxon>
        <taxon>Sacoglossa</taxon>
        <taxon>Placobranchoidea</taxon>
        <taxon>Plakobranchidae</taxon>
        <taxon>Elysia</taxon>
    </lineage>
</organism>
<dbReference type="EMBL" id="BMAT01000598">
    <property type="protein sequence ID" value="GFR69162.1"/>
    <property type="molecule type" value="Genomic_DNA"/>
</dbReference>
<dbReference type="PANTHER" id="PTHR19328:SF75">
    <property type="entry name" value="ALDOSE SUGAR DEHYDROGENASE YLII"/>
    <property type="match status" value="1"/>
</dbReference>
<feature type="domain" description="Glucose/Sorbosone dehydrogenase" evidence="1">
    <location>
        <begin position="118"/>
        <end position="327"/>
    </location>
</feature>
<protein>
    <submittedName>
        <fullName evidence="2">HHIP 1-like protein</fullName>
    </submittedName>
</protein>
<evidence type="ECO:0000313" key="2">
    <source>
        <dbReference type="EMBL" id="GFR69162.1"/>
    </source>
</evidence>
<dbReference type="AlphaFoldDB" id="A0AAV4F7I2"/>
<dbReference type="SUPFAM" id="SSF50952">
    <property type="entry name" value="Soluble quinoprotein glucose dehydrogenase"/>
    <property type="match status" value="1"/>
</dbReference>
<accession>A0AAV4F7I2</accession>
<evidence type="ECO:0000259" key="1">
    <source>
        <dbReference type="Pfam" id="PF07995"/>
    </source>
</evidence>
<dbReference type="InterPro" id="IPR011041">
    <property type="entry name" value="Quinoprot_gluc/sorb_DH_b-prop"/>
</dbReference>
<evidence type="ECO:0000313" key="3">
    <source>
        <dbReference type="Proteomes" id="UP000762676"/>
    </source>
</evidence>
<sequence length="338" mass="38223">MMSSLETGQTTYRAKPLPQNGQDIRVFPGLCRGYCYDFFDKCRNLLWFLDPVLAKATVLDNRNSFCDKVSPKNVSMCYPDVTALPSDPDTGNSRCVCFEPTNQWLSMPVWAGHAGDGSGRLFVVEQRGRVRIYETTTKTWKSNLFLDMSRRLLISPERGDEKGLLTLAFHPDHVNNRRFFLFYAVTRDSSESLPEEYKSRPFTYSFKVRVSEMLVREDNRDVVDTSSEKILLEVLQPFQWHNGGALFFGSDSYLYVSFGDGGGGGDPFQGSQNNTFLHGTVIRIDVDSDPTRPYTIPGDNPFIGQDGVRPEIYSYGLRNPWRCAVDKGDNVTGVFALD</sequence>
<dbReference type="Proteomes" id="UP000762676">
    <property type="component" value="Unassembled WGS sequence"/>
</dbReference>
<dbReference type="Pfam" id="PF07995">
    <property type="entry name" value="GSDH"/>
    <property type="match status" value="1"/>
</dbReference>
<dbReference type="PANTHER" id="PTHR19328">
    <property type="entry name" value="HEDGEHOG-INTERACTING PROTEIN"/>
    <property type="match status" value="1"/>
</dbReference>
<comment type="caution">
    <text evidence="2">The sequence shown here is derived from an EMBL/GenBank/DDBJ whole genome shotgun (WGS) entry which is preliminary data.</text>
</comment>
<gene>
    <name evidence="2" type="ORF">ElyMa_000295500</name>
</gene>
<dbReference type="InterPro" id="IPR012938">
    <property type="entry name" value="Glc/Sorbosone_DH"/>
</dbReference>
<name>A0AAV4F7I2_9GAST</name>
<reference evidence="2 3" key="1">
    <citation type="journal article" date="2021" name="Elife">
        <title>Chloroplast acquisition without the gene transfer in kleptoplastic sea slugs, Plakobranchus ocellatus.</title>
        <authorList>
            <person name="Maeda T."/>
            <person name="Takahashi S."/>
            <person name="Yoshida T."/>
            <person name="Shimamura S."/>
            <person name="Takaki Y."/>
            <person name="Nagai Y."/>
            <person name="Toyoda A."/>
            <person name="Suzuki Y."/>
            <person name="Arimoto A."/>
            <person name="Ishii H."/>
            <person name="Satoh N."/>
            <person name="Nishiyama T."/>
            <person name="Hasebe M."/>
            <person name="Maruyama T."/>
            <person name="Minagawa J."/>
            <person name="Obokata J."/>
            <person name="Shigenobu S."/>
        </authorList>
    </citation>
    <scope>NUCLEOTIDE SEQUENCE [LARGE SCALE GENOMIC DNA]</scope>
</reference>
<keyword evidence="3" id="KW-1185">Reference proteome</keyword>
<proteinExistence type="predicted"/>